<dbReference type="SUPFAM" id="SSF48076">
    <property type="entry name" value="LigA subunit of an aromatic-ring-opening dioxygenase LigAB"/>
    <property type="match status" value="1"/>
</dbReference>
<evidence type="ECO:0000313" key="3">
    <source>
        <dbReference type="Proteomes" id="UP000077852"/>
    </source>
</evidence>
<dbReference type="Pfam" id="PF07746">
    <property type="entry name" value="LigA"/>
    <property type="match status" value="1"/>
</dbReference>
<keyword evidence="2" id="KW-0560">Oxidoreductase</keyword>
<organism evidence="2 3">
    <name type="scientific">Variovorax paradoxus</name>
    <dbReference type="NCBI Taxonomy" id="34073"/>
    <lineage>
        <taxon>Bacteria</taxon>
        <taxon>Pseudomonadati</taxon>
        <taxon>Pseudomonadota</taxon>
        <taxon>Betaproteobacteria</taxon>
        <taxon>Burkholderiales</taxon>
        <taxon>Comamonadaceae</taxon>
        <taxon>Variovorax</taxon>
    </lineage>
</organism>
<feature type="domain" description="Extradiol ring-cleavage dioxygenase LigAB LigA subunit" evidence="1">
    <location>
        <begin position="6"/>
        <end position="84"/>
    </location>
</feature>
<dbReference type="Proteomes" id="UP000077852">
    <property type="component" value="Unassembled WGS sequence"/>
</dbReference>
<dbReference type="InterPro" id="IPR036622">
    <property type="entry name" value="LigA_sf"/>
</dbReference>
<gene>
    <name evidence="2" type="ORF">A3K87_24960</name>
</gene>
<dbReference type="GO" id="GO:0051213">
    <property type="term" value="F:dioxygenase activity"/>
    <property type="evidence" value="ECO:0007669"/>
    <property type="project" value="UniProtKB-KW"/>
</dbReference>
<comment type="caution">
    <text evidence="2">The sequence shown here is derived from an EMBL/GenBank/DDBJ whole genome shotgun (WGS) entry which is preliminary data.</text>
</comment>
<reference evidence="2 3" key="1">
    <citation type="submission" date="2016-03" db="EMBL/GenBank/DDBJ databases">
        <title>Genome sequence of Variovorax paradoxus KB5.</title>
        <authorList>
            <person name="Jeong H."/>
            <person name="Hong C.E."/>
            <person name="Jo S.H."/>
            <person name="Park J.M."/>
        </authorList>
    </citation>
    <scope>NUCLEOTIDE SEQUENCE [LARGE SCALE GENOMIC DNA]</scope>
    <source>
        <strain evidence="2 3">KB5</strain>
    </source>
</reference>
<dbReference type="AlphaFoldDB" id="A0AA91DJU6"/>
<dbReference type="EMBL" id="LVHG01000064">
    <property type="protein sequence ID" value="OAK60097.1"/>
    <property type="molecule type" value="Genomic_DNA"/>
</dbReference>
<protein>
    <submittedName>
        <fullName evidence="2">Aromatic ring-opening dioxygenase subunit LigA</fullName>
    </submittedName>
</protein>
<evidence type="ECO:0000313" key="2">
    <source>
        <dbReference type="EMBL" id="OAK60097.1"/>
    </source>
</evidence>
<dbReference type="RefSeq" id="WP_081270029.1">
    <property type="nucleotide sequence ID" value="NZ_LVHG01000064.1"/>
</dbReference>
<accession>A0AA91DJU6</accession>
<proteinExistence type="predicted"/>
<name>A0AA91DJU6_VARPD</name>
<evidence type="ECO:0000259" key="1">
    <source>
        <dbReference type="Pfam" id="PF07746"/>
    </source>
</evidence>
<dbReference type="InterPro" id="IPR011986">
    <property type="entry name" value="Xdiol_dOase_LigA"/>
</dbReference>
<sequence length="111" mass="12312">MSLYAMQKFLFALNRDQDVQRRYAEGGEARTALLAGYELDDEEREAIDTGDIGKLYVLGCNGQLLMHFAPLLGIAWADYLEAMREGVRKYGPVRAGIYAMTTGTDEKVAGV</sequence>
<dbReference type="Gene3D" id="1.10.700.10">
    <property type="entry name" value="Dioxygenase LigAB, LigA subunit"/>
    <property type="match status" value="1"/>
</dbReference>
<keyword evidence="2" id="KW-0223">Dioxygenase</keyword>